<dbReference type="OrthoDB" id="8481598at2"/>
<evidence type="ECO:0000313" key="3">
    <source>
        <dbReference type="Proteomes" id="UP000315252"/>
    </source>
</evidence>
<gene>
    <name evidence="2" type="ORF">FKG95_04620</name>
</gene>
<name>A0A545U326_9PROT</name>
<reference evidence="2 3" key="1">
    <citation type="submission" date="2019-06" db="EMBL/GenBank/DDBJ databases">
        <title>Whole genome sequence for Rhodospirillaceae sp. R148.</title>
        <authorList>
            <person name="Wang G."/>
        </authorList>
    </citation>
    <scope>NUCLEOTIDE SEQUENCE [LARGE SCALE GENOMIC DNA]</scope>
    <source>
        <strain evidence="2 3">R148</strain>
    </source>
</reference>
<evidence type="ECO:0000259" key="1">
    <source>
        <dbReference type="Pfam" id="PF07238"/>
    </source>
</evidence>
<accession>A0A545U326</accession>
<evidence type="ECO:0000313" key="2">
    <source>
        <dbReference type="EMBL" id="TQV83866.1"/>
    </source>
</evidence>
<dbReference type="AlphaFoldDB" id="A0A545U326"/>
<protein>
    <submittedName>
        <fullName evidence="2">PilZ domain-containing protein</fullName>
    </submittedName>
</protein>
<dbReference type="SUPFAM" id="SSF141371">
    <property type="entry name" value="PilZ domain-like"/>
    <property type="match status" value="1"/>
</dbReference>
<organism evidence="2 3">
    <name type="scientific">Denitrobaculum tricleocarpae</name>
    <dbReference type="NCBI Taxonomy" id="2591009"/>
    <lineage>
        <taxon>Bacteria</taxon>
        <taxon>Pseudomonadati</taxon>
        <taxon>Pseudomonadota</taxon>
        <taxon>Alphaproteobacteria</taxon>
        <taxon>Rhodospirillales</taxon>
        <taxon>Rhodospirillaceae</taxon>
        <taxon>Denitrobaculum</taxon>
    </lineage>
</organism>
<dbReference type="Gene3D" id="2.40.10.220">
    <property type="entry name" value="predicted glycosyltransferase like domains"/>
    <property type="match status" value="1"/>
</dbReference>
<dbReference type="InterPro" id="IPR009875">
    <property type="entry name" value="PilZ_domain"/>
</dbReference>
<dbReference type="EMBL" id="VHSH01000001">
    <property type="protein sequence ID" value="TQV83866.1"/>
    <property type="molecule type" value="Genomic_DNA"/>
</dbReference>
<proteinExistence type="predicted"/>
<dbReference type="GO" id="GO:0035438">
    <property type="term" value="F:cyclic-di-GMP binding"/>
    <property type="evidence" value="ECO:0007669"/>
    <property type="project" value="InterPro"/>
</dbReference>
<comment type="caution">
    <text evidence="2">The sequence shown here is derived from an EMBL/GenBank/DDBJ whole genome shotgun (WGS) entry which is preliminary data.</text>
</comment>
<dbReference type="Proteomes" id="UP000315252">
    <property type="component" value="Unassembled WGS sequence"/>
</dbReference>
<keyword evidence="3" id="KW-1185">Reference proteome</keyword>
<feature type="domain" description="PilZ" evidence="1">
    <location>
        <begin position="27"/>
        <end position="112"/>
    </location>
</feature>
<sequence length="133" mass="14769">MRAAMSFYGEEVMNVMKTTVHSQDVAEQRQYKRAQVVLSGCLINEIETLDCAVIDLSITGARVCLDGAPEGKEVVKLRLARSTDLDVEVVWQEDGVWGLRFTDDPRDVANVLDGLLPEECLDATSVVRNLKEV</sequence>
<dbReference type="Pfam" id="PF07238">
    <property type="entry name" value="PilZ"/>
    <property type="match status" value="1"/>
</dbReference>